<dbReference type="EMBL" id="CP000934">
    <property type="protein sequence ID" value="ACE83677.1"/>
    <property type="molecule type" value="Genomic_DNA"/>
</dbReference>
<evidence type="ECO:0000259" key="2">
    <source>
        <dbReference type="SMART" id="SM00460"/>
    </source>
</evidence>
<proteinExistence type="predicted"/>
<evidence type="ECO:0000313" key="3">
    <source>
        <dbReference type="EMBL" id="ACE83677.1"/>
    </source>
</evidence>
<dbReference type="HOGENOM" id="CLU_985866_0_0_6"/>
<dbReference type="InterPro" id="IPR002931">
    <property type="entry name" value="Transglutaminase-like"/>
</dbReference>
<dbReference type="InterPro" id="IPR038765">
    <property type="entry name" value="Papain-like_cys_pep_sf"/>
</dbReference>
<keyword evidence="1" id="KW-0472">Membrane</keyword>
<feature type="domain" description="Transglutaminase-like" evidence="2">
    <location>
        <begin position="181"/>
        <end position="246"/>
    </location>
</feature>
<evidence type="ECO:0000313" key="4">
    <source>
        <dbReference type="Proteomes" id="UP000001036"/>
    </source>
</evidence>
<accession>B3PEN6</accession>
<dbReference type="SMART" id="SM00460">
    <property type="entry name" value="TGc"/>
    <property type="match status" value="1"/>
</dbReference>
<name>B3PEN6_CELJU</name>
<dbReference type="SUPFAM" id="SSF54001">
    <property type="entry name" value="Cysteine proteinases"/>
    <property type="match status" value="1"/>
</dbReference>
<dbReference type="Pfam" id="PF01841">
    <property type="entry name" value="Transglut_core"/>
    <property type="match status" value="1"/>
</dbReference>
<feature type="transmembrane region" description="Helical" evidence="1">
    <location>
        <begin position="6"/>
        <end position="23"/>
    </location>
</feature>
<keyword evidence="1" id="KW-0812">Transmembrane</keyword>
<sequence length="282" mass="32258">MRKNNYVIICLILIFFTGLYFFLDKEPYVSTQKLLRFNYAVKNDSGKPINDYQFTAVIPMEIKGIQTIKSIKSSHEYQLVNNSGRQSVYFLIENFSPFSTKIIDLTLALDLTDKPDTESGNINDYLQSQQYIETEASEIKDLAFQLKGKTSTETARNIYDWLVNNITEANYTADSKGAIYLIKNKKGDCTEFMYGFVALARANGIPARGISGFWVPNQSTLINAADYHDWAEFYDGKKWVLVDVINRKFGNSAGDYIALNIVDENQFQRFYSNSSQIHLMTN</sequence>
<dbReference type="STRING" id="498211.CJA_0015"/>
<keyword evidence="4" id="KW-1185">Reference proteome</keyword>
<gene>
    <name evidence="3" type="ordered locus">CJA_0015</name>
</gene>
<dbReference type="eggNOG" id="COG1305">
    <property type="taxonomic scope" value="Bacteria"/>
</dbReference>
<dbReference type="Gene3D" id="3.10.620.30">
    <property type="match status" value="1"/>
</dbReference>
<organism evidence="3 4">
    <name type="scientific">Cellvibrio japonicus (strain Ueda107)</name>
    <name type="common">Pseudomonas fluorescens subsp. cellulosa</name>
    <dbReference type="NCBI Taxonomy" id="498211"/>
    <lineage>
        <taxon>Bacteria</taxon>
        <taxon>Pseudomonadati</taxon>
        <taxon>Pseudomonadota</taxon>
        <taxon>Gammaproteobacteria</taxon>
        <taxon>Cellvibrionales</taxon>
        <taxon>Cellvibrionaceae</taxon>
        <taxon>Cellvibrio</taxon>
    </lineage>
</organism>
<keyword evidence="1" id="KW-1133">Transmembrane helix</keyword>
<dbReference type="RefSeq" id="WP_012485699.1">
    <property type="nucleotide sequence ID" value="NC_010995.1"/>
</dbReference>
<protein>
    <submittedName>
        <fullName evidence="3">Transglutaminase-like superfamily protein</fullName>
    </submittedName>
</protein>
<dbReference type="Proteomes" id="UP000001036">
    <property type="component" value="Chromosome"/>
</dbReference>
<dbReference type="AlphaFoldDB" id="B3PEN6"/>
<dbReference type="PANTHER" id="PTHR33490">
    <property type="entry name" value="BLR5614 PROTEIN-RELATED"/>
    <property type="match status" value="1"/>
</dbReference>
<dbReference type="KEGG" id="cja:CJA_0015"/>
<reference evidence="3 4" key="1">
    <citation type="journal article" date="2008" name="J. Bacteriol.">
        <title>Insights into plant cell wall degradation from the genome sequence of the soil bacterium Cellvibrio japonicus.</title>
        <authorList>
            <person name="Deboy R.T."/>
            <person name="Mongodin E.F."/>
            <person name="Fouts D.E."/>
            <person name="Tailford L.E."/>
            <person name="Khouri H."/>
            <person name="Emerson J.B."/>
            <person name="Mohamoud Y."/>
            <person name="Watkins K."/>
            <person name="Henrissat B."/>
            <person name="Gilbert H.J."/>
            <person name="Nelson K.E."/>
        </authorList>
    </citation>
    <scope>NUCLEOTIDE SEQUENCE [LARGE SCALE GENOMIC DNA]</scope>
    <source>
        <strain evidence="3 4">Ueda107</strain>
    </source>
</reference>
<dbReference type="OrthoDB" id="9804872at2"/>
<evidence type="ECO:0000256" key="1">
    <source>
        <dbReference type="SAM" id="Phobius"/>
    </source>
</evidence>